<dbReference type="AlphaFoldDB" id="H6L3A8"/>
<dbReference type="OrthoDB" id="9816985at2"/>
<dbReference type="RefSeq" id="WP_015691404.1">
    <property type="nucleotide sequence ID" value="NC_016940.1"/>
</dbReference>
<gene>
    <name evidence="1" type="ordered locus">SGRA_1020</name>
</gene>
<dbReference type="KEGG" id="sgn:SGRA_1020"/>
<sequence length="423" mass="48440">MPQLIRFLILLCFPFILFAQQPLRLVDQQLEQLVPLANGDWGWRPFLELPTTLKTVTGQGEDIWAISLANELLHYNRSRDYWENLGQIEGLPALIQRSFLYKGQLYFQSGALLYRLELETEAQPTVVKRGLPLLLSNWSYLPNQGRFWAMQSSGAPIFFEPESGVIERPKKTWFRNFARGQSQAEGQLWPIDAEHFLYFSVGAQELYLLNMANYEAYKLGPVQGIQPKAEVLSLNGPKLKSFLPPTASRLYWGKGLRGGRISWWQHPSPKIDHFELERKEGSNSSWLIVGSLNAYNPPHQAGFHALDDSRKRGKSTSYRLLAVNPWGHKRYLQEICLGPACPKVQLGPNILSAQEDLRLYLSALKGEWLKIKWKRGGKVVQSQEIYLDLPTYQLTLPGQAAGHYELSIENADNCQRFQLFYGF</sequence>
<evidence type="ECO:0000313" key="2">
    <source>
        <dbReference type="Proteomes" id="UP000007519"/>
    </source>
</evidence>
<accession>H6L3A8</accession>
<dbReference type="STRING" id="984262.SGRA_1020"/>
<dbReference type="Proteomes" id="UP000007519">
    <property type="component" value="Chromosome"/>
</dbReference>
<dbReference type="EMBL" id="CP002831">
    <property type="protein sequence ID" value="AFC23755.1"/>
    <property type="molecule type" value="Genomic_DNA"/>
</dbReference>
<keyword evidence="2" id="KW-1185">Reference proteome</keyword>
<reference evidence="1 2" key="1">
    <citation type="journal article" date="2012" name="Stand. Genomic Sci.">
        <title>Complete genome sequencing and analysis of Saprospira grandis str. Lewin, a predatory marine bacterium.</title>
        <authorList>
            <person name="Saw J.H."/>
            <person name="Yuryev A."/>
            <person name="Kanbe M."/>
            <person name="Hou S."/>
            <person name="Young A.G."/>
            <person name="Aizawa S."/>
            <person name="Alam M."/>
        </authorList>
    </citation>
    <scope>NUCLEOTIDE SEQUENCE [LARGE SCALE GENOMIC DNA]</scope>
    <source>
        <strain evidence="1 2">Lewin</strain>
    </source>
</reference>
<protein>
    <submittedName>
        <fullName evidence="1">Uncharacterized protein</fullName>
    </submittedName>
</protein>
<proteinExistence type="predicted"/>
<evidence type="ECO:0000313" key="1">
    <source>
        <dbReference type="EMBL" id="AFC23755.1"/>
    </source>
</evidence>
<organism evidence="1 2">
    <name type="scientific">Saprospira grandis (strain Lewin)</name>
    <dbReference type="NCBI Taxonomy" id="984262"/>
    <lineage>
        <taxon>Bacteria</taxon>
        <taxon>Pseudomonadati</taxon>
        <taxon>Bacteroidota</taxon>
        <taxon>Saprospiria</taxon>
        <taxon>Saprospirales</taxon>
        <taxon>Saprospiraceae</taxon>
        <taxon>Saprospira</taxon>
    </lineage>
</organism>
<dbReference type="HOGENOM" id="CLU_648735_0_0_10"/>
<name>H6L3A8_SAPGL</name>